<dbReference type="InterPro" id="IPR036010">
    <property type="entry name" value="2Fe-2S_ferredoxin-like_sf"/>
</dbReference>
<keyword evidence="7" id="KW-0411">Iron-sulfur</keyword>
<dbReference type="PRINTS" id="PR00409">
    <property type="entry name" value="PHDIOXRDTASE"/>
</dbReference>
<evidence type="ECO:0000256" key="5">
    <source>
        <dbReference type="ARBA" id="ARBA00023002"/>
    </source>
</evidence>
<evidence type="ECO:0000256" key="1">
    <source>
        <dbReference type="ARBA" id="ARBA00001974"/>
    </source>
</evidence>
<keyword evidence="6" id="KW-0408">Iron</keyword>
<keyword evidence="4" id="KW-0479">Metal-binding</keyword>
<dbReference type="OrthoDB" id="502624at2"/>
<sequence>MISAIVRIRSITYESEGVLSFVLTDPGGAPLPPWSPGAHVDVVLPGGIVRQYSLCGDPAHRDSYRIAVLREEQGRGGSAWMHENVRPGMLLEIREPRNNFPLTQAASYLLIAGGIGITPLLPMIRELEERGADWQLHYGGRTGARMAFADELSGYGARVRRYAQDEVGLMPLAEILEPVTSGTLVYCCGPEPLLAAVEQRCVADALRVERFHPKEIAATGPDRPTTVVLNRSGRTIEVPAGSSILDALERAGSDVLWSCREGTCATCETTVLEGEVEHRDSVLTPAEQESGKTMMICVSRARTDRLVLDA</sequence>
<dbReference type="GO" id="GO:0051537">
    <property type="term" value="F:2 iron, 2 sulfur cluster binding"/>
    <property type="evidence" value="ECO:0007669"/>
    <property type="project" value="UniProtKB-KW"/>
</dbReference>
<dbReference type="PANTHER" id="PTHR47354">
    <property type="entry name" value="NADH OXIDOREDUCTASE HCR"/>
    <property type="match status" value="1"/>
</dbReference>
<evidence type="ECO:0000313" key="11">
    <source>
        <dbReference type="Proteomes" id="UP000233766"/>
    </source>
</evidence>
<dbReference type="InterPro" id="IPR050415">
    <property type="entry name" value="MRET"/>
</dbReference>
<dbReference type="Gene3D" id="3.10.20.30">
    <property type="match status" value="1"/>
</dbReference>
<dbReference type="CDD" id="cd06185">
    <property type="entry name" value="PDR_like"/>
    <property type="match status" value="1"/>
</dbReference>
<protein>
    <submittedName>
        <fullName evidence="10">Ferredoxin-NADP reductase</fullName>
    </submittedName>
</protein>
<dbReference type="SUPFAM" id="SSF52343">
    <property type="entry name" value="Ferredoxin reductase-like, C-terminal NADP-linked domain"/>
    <property type="match status" value="1"/>
</dbReference>
<dbReference type="Gene3D" id="3.40.50.80">
    <property type="entry name" value="Nucleotide-binding domain of ferredoxin-NADP reductase (FNR) module"/>
    <property type="match status" value="1"/>
</dbReference>
<comment type="cofactor">
    <cofactor evidence="1">
        <name>FAD</name>
        <dbReference type="ChEBI" id="CHEBI:57692"/>
    </cofactor>
</comment>
<dbReference type="Gene3D" id="2.40.30.10">
    <property type="entry name" value="Translation factors"/>
    <property type="match status" value="1"/>
</dbReference>
<evidence type="ECO:0000256" key="3">
    <source>
        <dbReference type="ARBA" id="ARBA00022714"/>
    </source>
</evidence>
<evidence type="ECO:0000313" key="10">
    <source>
        <dbReference type="EMBL" id="PKV81203.1"/>
    </source>
</evidence>
<dbReference type="InterPro" id="IPR012675">
    <property type="entry name" value="Beta-grasp_dom_sf"/>
</dbReference>
<dbReference type="SUPFAM" id="SSF54292">
    <property type="entry name" value="2Fe-2S ferredoxin-like"/>
    <property type="match status" value="1"/>
</dbReference>
<dbReference type="EMBL" id="PJMW01000002">
    <property type="protein sequence ID" value="PKV81203.1"/>
    <property type="molecule type" value="Genomic_DNA"/>
</dbReference>
<dbReference type="PROSITE" id="PS51384">
    <property type="entry name" value="FAD_FR"/>
    <property type="match status" value="1"/>
</dbReference>
<dbReference type="InterPro" id="IPR017938">
    <property type="entry name" value="Riboflavin_synthase-like_b-brl"/>
</dbReference>
<evidence type="ECO:0000259" key="9">
    <source>
        <dbReference type="PROSITE" id="PS51384"/>
    </source>
</evidence>
<evidence type="ECO:0000256" key="2">
    <source>
        <dbReference type="ARBA" id="ARBA00022630"/>
    </source>
</evidence>
<accession>A0A2N3VHW2</accession>
<dbReference type="GO" id="GO:0016491">
    <property type="term" value="F:oxidoreductase activity"/>
    <property type="evidence" value="ECO:0007669"/>
    <property type="project" value="UniProtKB-KW"/>
</dbReference>
<keyword evidence="11" id="KW-1185">Reference proteome</keyword>
<feature type="domain" description="2Fe-2S ferredoxin-type" evidence="8">
    <location>
        <begin position="223"/>
        <end position="310"/>
    </location>
</feature>
<dbReference type="InterPro" id="IPR006058">
    <property type="entry name" value="2Fe2S_fd_BS"/>
</dbReference>
<dbReference type="Pfam" id="PF00111">
    <property type="entry name" value="Fer2"/>
    <property type="match status" value="1"/>
</dbReference>
<dbReference type="PROSITE" id="PS00197">
    <property type="entry name" value="2FE2S_FER_1"/>
    <property type="match status" value="1"/>
</dbReference>
<dbReference type="SUPFAM" id="SSF63380">
    <property type="entry name" value="Riboflavin synthase domain-like"/>
    <property type="match status" value="1"/>
</dbReference>
<evidence type="ECO:0000256" key="7">
    <source>
        <dbReference type="ARBA" id="ARBA00023014"/>
    </source>
</evidence>
<evidence type="ECO:0000259" key="8">
    <source>
        <dbReference type="PROSITE" id="PS51085"/>
    </source>
</evidence>
<dbReference type="InterPro" id="IPR001041">
    <property type="entry name" value="2Fe-2S_ferredoxin-type"/>
</dbReference>
<dbReference type="PANTHER" id="PTHR47354:SF1">
    <property type="entry name" value="CARNITINE MONOOXYGENASE REDUCTASE SUBUNIT"/>
    <property type="match status" value="1"/>
</dbReference>
<evidence type="ECO:0000256" key="6">
    <source>
        <dbReference type="ARBA" id="ARBA00023004"/>
    </source>
</evidence>
<keyword evidence="5" id="KW-0560">Oxidoreductase</keyword>
<keyword evidence="3" id="KW-0001">2Fe-2S</keyword>
<dbReference type="InterPro" id="IPR039261">
    <property type="entry name" value="FNR_nucleotide-bd"/>
</dbReference>
<dbReference type="InterPro" id="IPR017927">
    <property type="entry name" value="FAD-bd_FR_type"/>
</dbReference>
<feature type="domain" description="FAD-binding FR-type" evidence="9">
    <location>
        <begin position="1"/>
        <end position="103"/>
    </location>
</feature>
<dbReference type="Proteomes" id="UP000233766">
    <property type="component" value="Unassembled WGS sequence"/>
</dbReference>
<dbReference type="CDD" id="cd00207">
    <property type="entry name" value="fer2"/>
    <property type="match status" value="1"/>
</dbReference>
<reference evidence="10 11" key="1">
    <citation type="submission" date="2017-12" db="EMBL/GenBank/DDBJ databases">
        <title>Sequencing the genomes of 1000 Actinobacteria strains.</title>
        <authorList>
            <person name="Klenk H.-P."/>
        </authorList>
    </citation>
    <scope>NUCLEOTIDE SEQUENCE [LARGE SCALE GENOMIC DNA]</scope>
    <source>
        <strain evidence="10 11">DSM 44489</strain>
    </source>
</reference>
<organism evidence="10 11">
    <name type="scientific">Nocardia fluminea</name>
    <dbReference type="NCBI Taxonomy" id="134984"/>
    <lineage>
        <taxon>Bacteria</taxon>
        <taxon>Bacillati</taxon>
        <taxon>Actinomycetota</taxon>
        <taxon>Actinomycetes</taxon>
        <taxon>Mycobacteriales</taxon>
        <taxon>Nocardiaceae</taxon>
        <taxon>Nocardia</taxon>
    </lineage>
</organism>
<dbReference type="RefSeq" id="WP_101466977.1">
    <property type="nucleotide sequence ID" value="NZ_PJMW01000002.1"/>
</dbReference>
<gene>
    <name evidence="10" type="ORF">ATK86_5666</name>
</gene>
<evidence type="ECO:0000256" key="4">
    <source>
        <dbReference type="ARBA" id="ARBA00022723"/>
    </source>
</evidence>
<name>A0A2N3VHW2_9NOCA</name>
<keyword evidence="2" id="KW-0285">Flavoprotein</keyword>
<dbReference type="PROSITE" id="PS51085">
    <property type="entry name" value="2FE2S_FER_2"/>
    <property type="match status" value="1"/>
</dbReference>
<dbReference type="AlphaFoldDB" id="A0A2N3VHW2"/>
<proteinExistence type="predicted"/>
<dbReference type="GO" id="GO:0046872">
    <property type="term" value="F:metal ion binding"/>
    <property type="evidence" value="ECO:0007669"/>
    <property type="project" value="UniProtKB-KW"/>
</dbReference>
<comment type="caution">
    <text evidence="10">The sequence shown here is derived from an EMBL/GenBank/DDBJ whole genome shotgun (WGS) entry which is preliminary data.</text>
</comment>